<dbReference type="PANTHER" id="PTHR10535">
    <property type="entry name" value="DNA-DIRECTED RNA POLYMERASES I, II, AND III SUBUNIT RPABC1"/>
    <property type="match status" value="1"/>
</dbReference>
<dbReference type="InterPro" id="IPR014381">
    <property type="entry name" value="Arch_Rpo5/euc_Rpb5"/>
</dbReference>
<dbReference type="EMBL" id="AUWU02000006">
    <property type="protein sequence ID" value="KAH0572264.1"/>
    <property type="molecule type" value="Genomic_DNA"/>
</dbReference>
<dbReference type="GO" id="GO:0005736">
    <property type="term" value="C:RNA polymerase I complex"/>
    <property type="evidence" value="ECO:0007669"/>
    <property type="project" value="TreeGrafter"/>
</dbReference>
<dbReference type="GO" id="GO:0042797">
    <property type="term" value="P:tRNA transcription by RNA polymerase III"/>
    <property type="evidence" value="ECO:0007669"/>
    <property type="project" value="TreeGrafter"/>
</dbReference>
<dbReference type="GO" id="GO:0003899">
    <property type="term" value="F:DNA-directed RNA polymerase activity"/>
    <property type="evidence" value="ECO:0007669"/>
    <property type="project" value="InterPro"/>
</dbReference>
<dbReference type="OrthoDB" id="248779at2759"/>
<evidence type="ECO:0000313" key="4">
    <source>
        <dbReference type="EMBL" id="KAH0572264.1"/>
    </source>
</evidence>
<proteinExistence type="predicted"/>
<organism evidence="3">
    <name type="scientific">Spironucleus salmonicida</name>
    <dbReference type="NCBI Taxonomy" id="348837"/>
    <lineage>
        <taxon>Eukaryota</taxon>
        <taxon>Metamonada</taxon>
        <taxon>Diplomonadida</taxon>
        <taxon>Hexamitidae</taxon>
        <taxon>Hexamitinae</taxon>
        <taxon>Spironucleus</taxon>
    </lineage>
</organism>
<feature type="domain" description="RNA polymerase subunit H/Rpb5 C-terminal" evidence="2">
    <location>
        <begin position="112"/>
        <end position="178"/>
    </location>
</feature>
<dbReference type="GO" id="GO:0005665">
    <property type="term" value="C:RNA polymerase II, core complex"/>
    <property type="evidence" value="ECO:0007669"/>
    <property type="project" value="TreeGrafter"/>
</dbReference>
<dbReference type="InterPro" id="IPR000783">
    <property type="entry name" value="RNA_pol_subH/Rpb5_C"/>
</dbReference>
<dbReference type="Proteomes" id="UP000018208">
    <property type="component" value="Unassembled WGS sequence"/>
</dbReference>
<dbReference type="GO" id="GO:0006362">
    <property type="term" value="P:transcription elongation by RNA polymerase I"/>
    <property type="evidence" value="ECO:0007669"/>
    <property type="project" value="TreeGrafter"/>
</dbReference>
<sequence length="181" mass="20793">MDLNEEQFARLYENCMKLYTYRHIDQPTCQTPDFSRVNSIDALHLATKNLVISFNQKYSSGTVIQAAACAHKYNSKNALLIVFEDIPLKKTRSIDQNGVHVKVINANDMLQDIFEHPLVPRQRLLNDDEKVTIMNRMHVSLEQMAKMSIDDPVSVRLGALRGDIVEIERGQKDDIFYRAVL</sequence>
<dbReference type="GO" id="GO:0005666">
    <property type="term" value="C:RNA polymerase III complex"/>
    <property type="evidence" value="ECO:0007669"/>
    <property type="project" value="TreeGrafter"/>
</dbReference>
<evidence type="ECO:0000259" key="2">
    <source>
        <dbReference type="Pfam" id="PF01191"/>
    </source>
</evidence>
<reference evidence="4" key="2">
    <citation type="submission" date="2020-12" db="EMBL/GenBank/DDBJ databases">
        <title>New Spironucleus salmonicida genome in near-complete chromosomes.</title>
        <authorList>
            <person name="Xu F."/>
            <person name="Kurt Z."/>
            <person name="Jimenez-Gonzalez A."/>
            <person name="Astvaldsson A."/>
            <person name="Andersson J.O."/>
            <person name="Svard S.G."/>
        </authorList>
    </citation>
    <scope>NUCLEOTIDE SEQUENCE</scope>
    <source>
        <strain evidence="4">ATCC 50377</strain>
    </source>
</reference>
<evidence type="ECO:0000256" key="1">
    <source>
        <dbReference type="ARBA" id="ARBA00023163"/>
    </source>
</evidence>
<dbReference type="EMBL" id="KI546170">
    <property type="protein sequence ID" value="EST41332.1"/>
    <property type="molecule type" value="Genomic_DNA"/>
</dbReference>
<gene>
    <name evidence="3" type="ORF">SS50377_19045</name>
    <name evidence="4" type="ORF">SS50377_26474</name>
</gene>
<protein>
    <submittedName>
        <fullName evidence="3">RNA polymerase Rpb5, C-terminal domain-containing protein</fullName>
    </submittedName>
</protein>
<dbReference type="PANTHER" id="PTHR10535:SF0">
    <property type="entry name" value="DNA-DIRECTED RNA POLYMERASES I, II, AND III SUBUNIT RPABC1"/>
    <property type="match status" value="1"/>
</dbReference>
<dbReference type="GO" id="GO:0003677">
    <property type="term" value="F:DNA binding"/>
    <property type="evidence" value="ECO:0007669"/>
    <property type="project" value="InterPro"/>
</dbReference>
<dbReference type="GO" id="GO:0006366">
    <property type="term" value="P:transcription by RNA polymerase II"/>
    <property type="evidence" value="ECO:0007669"/>
    <property type="project" value="TreeGrafter"/>
</dbReference>
<name>V6LAB4_9EUKA</name>
<dbReference type="SUPFAM" id="SSF55287">
    <property type="entry name" value="RPB5-like RNA polymerase subunit"/>
    <property type="match status" value="1"/>
</dbReference>
<keyword evidence="5" id="KW-1185">Reference proteome</keyword>
<dbReference type="Gene3D" id="3.90.940.20">
    <property type="entry name" value="RPB5-like RNA polymerase subunit"/>
    <property type="match status" value="1"/>
</dbReference>
<evidence type="ECO:0000313" key="3">
    <source>
        <dbReference type="EMBL" id="EST41332.1"/>
    </source>
</evidence>
<keyword evidence="1" id="KW-0804">Transcription</keyword>
<accession>V6LAB4</accession>
<reference evidence="3 4" key="1">
    <citation type="journal article" date="2014" name="PLoS Genet.">
        <title>The Genome of Spironucleus salmonicida Highlights a Fish Pathogen Adapted to Fluctuating Environments.</title>
        <authorList>
            <person name="Xu F."/>
            <person name="Jerlstrom-Hultqvist J."/>
            <person name="Einarsson E."/>
            <person name="Astvaldsson A."/>
            <person name="Svard S.G."/>
            <person name="Andersson J.O."/>
        </authorList>
    </citation>
    <scope>NUCLEOTIDE SEQUENCE</scope>
    <source>
        <strain evidence="4">ATCC 50377</strain>
    </source>
</reference>
<dbReference type="InterPro" id="IPR035913">
    <property type="entry name" value="RPB5-like_sf"/>
</dbReference>
<dbReference type="VEuPathDB" id="GiardiaDB:SS50377_26474"/>
<evidence type="ECO:0000313" key="5">
    <source>
        <dbReference type="Proteomes" id="UP000018208"/>
    </source>
</evidence>
<dbReference type="Pfam" id="PF01191">
    <property type="entry name" value="RNA_pol_Rpb5_C"/>
    <property type="match status" value="1"/>
</dbReference>
<dbReference type="AlphaFoldDB" id="V6LAB4"/>